<organism evidence="2 3">
    <name type="scientific">Perca fluviatilis</name>
    <name type="common">European perch</name>
    <dbReference type="NCBI Taxonomy" id="8168"/>
    <lineage>
        <taxon>Eukaryota</taxon>
        <taxon>Metazoa</taxon>
        <taxon>Chordata</taxon>
        <taxon>Craniata</taxon>
        <taxon>Vertebrata</taxon>
        <taxon>Euteleostomi</taxon>
        <taxon>Actinopterygii</taxon>
        <taxon>Neopterygii</taxon>
        <taxon>Teleostei</taxon>
        <taxon>Neoteleostei</taxon>
        <taxon>Acanthomorphata</taxon>
        <taxon>Eupercaria</taxon>
        <taxon>Perciformes</taxon>
        <taxon>Percoidei</taxon>
        <taxon>Percidae</taxon>
        <taxon>Percinae</taxon>
        <taxon>Perca</taxon>
    </lineage>
</organism>
<proteinExistence type="predicted"/>
<dbReference type="AlphaFoldDB" id="A0A6A5FDL3"/>
<evidence type="ECO:0000256" key="1">
    <source>
        <dbReference type="SAM" id="MobiDB-lite"/>
    </source>
</evidence>
<name>A0A6A5FDL3_PERFL</name>
<evidence type="ECO:0000313" key="2">
    <source>
        <dbReference type="EMBL" id="KAF1393396.1"/>
    </source>
</evidence>
<keyword evidence="3" id="KW-1185">Reference proteome</keyword>
<protein>
    <submittedName>
        <fullName evidence="2">Uncharacterized protein</fullName>
    </submittedName>
</protein>
<dbReference type="EMBL" id="VHII01000002">
    <property type="protein sequence ID" value="KAF1393396.1"/>
    <property type="molecule type" value="Genomic_DNA"/>
</dbReference>
<accession>A0A6A5FDL3</accession>
<feature type="region of interest" description="Disordered" evidence="1">
    <location>
        <begin position="1"/>
        <end position="46"/>
    </location>
</feature>
<reference evidence="2 3" key="1">
    <citation type="submission" date="2019-06" db="EMBL/GenBank/DDBJ databases">
        <title>A chromosome-scale genome assembly of the European perch, Perca fluviatilis.</title>
        <authorList>
            <person name="Roques C."/>
            <person name="Zahm M."/>
            <person name="Cabau C."/>
            <person name="Klopp C."/>
            <person name="Bouchez O."/>
            <person name="Donnadieu C."/>
            <person name="Kuhl H."/>
            <person name="Gislard M."/>
            <person name="Guendouz S."/>
            <person name="Journot L."/>
            <person name="Haffray P."/>
            <person name="Bestin A."/>
            <person name="Morvezen R."/>
            <person name="Feron R."/>
            <person name="Wen M."/>
            <person name="Jouanno E."/>
            <person name="Herpin A."/>
            <person name="Schartl M."/>
            <person name="Postlethwait J."/>
            <person name="Schaerlinger B."/>
            <person name="Chardard D."/>
            <person name="Lecocq T."/>
            <person name="Poncet C."/>
            <person name="Jaffrelo L."/>
            <person name="Lampietro C."/>
            <person name="Guiguen Y."/>
        </authorList>
    </citation>
    <scope>NUCLEOTIDE SEQUENCE [LARGE SCALE GENOMIC DNA]</scope>
    <source>
        <tissue evidence="2">Blood</tissue>
    </source>
</reference>
<dbReference type="Proteomes" id="UP000465112">
    <property type="component" value="Chromosome 2"/>
</dbReference>
<evidence type="ECO:0000313" key="3">
    <source>
        <dbReference type="Proteomes" id="UP000465112"/>
    </source>
</evidence>
<gene>
    <name evidence="2" type="ORF">PFLUV_G00015210</name>
</gene>
<comment type="caution">
    <text evidence="2">The sequence shown here is derived from an EMBL/GenBank/DDBJ whole genome shotgun (WGS) entry which is preliminary data.</text>
</comment>
<sequence length="107" mass="11945">MDQDAAPSITDAQQDAEDTEAEQAPSPTPSQVERWTSEALQDAEDTARASLATSIKREQTRLQLFTINLRTLTKWYSDRGKAMDLRMLQQAIPSANWRGIRGPMPIG</sequence>